<dbReference type="SMART" id="SM00535">
    <property type="entry name" value="RIBOc"/>
    <property type="match status" value="1"/>
</dbReference>
<dbReference type="GO" id="GO:0006364">
    <property type="term" value="P:rRNA processing"/>
    <property type="evidence" value="ECO:0007669"/>
    <property type="project" value="UniProtKB-UniRule"/>
</dbReference>
<evidence type="ECO:0000256" key="1">
    <source>
        <dbReference type="ARBA" id="ARBA00000109"/>
    </source>
</evidence>
<protein>
    <recommendedName>
        <fullName evidence="15">Ribonuclease 3</fullName>
        <ecNumber evidence="15">3.1.26.3</ecNumber>
    </recommendedName>
    <alternativeName>
        <fullName evidence="15">Ribonuclease III</fullName>
        <shortName evidence="15">RNase III</shortName>
    </alternativeName>
</protein>
<dbReference type="FunFam" id="3.30.160.20:FF:000003">
    <property type="entry name" value="Ribonuclease 3"/>
    <property type="match status" value="1"/>
</dbReference>
<evidence type="ECO:0000259" key="16">
    <source>
        <dbReference type="PROSITE" id="PS50137"/>
    </source>
</evidence>
<dbReference type="FunFam" id="1.10.1520.10:FF:000001">
    <property type="entry name" value="Ribonuclease 3"/>
    <property type="match status" value="1"/>
</dbReference>
<comment type="subcellular location">
    <subcellularLocation>
        <location evidence="2 15">Cytoplasm</location>
    </subcellularLocation>
</comment>
<evidence type="ECO:0000256" key="9">
    <source>
        <dbReference type="ARBA" id="ARBA00022722"/>
    </source>
</evidence>
<evidence type="ECO:0000256" key="8">
    <source>
        <dbReference type="ARBA" id="ARBA00022694"/>
    </source>
</evidence>
<evidence type="ECO:0000256" key="13">
    <source>
        <dbReference type="ARBA" id="ARBA00022842"/>
    </source>
</evidence>
<dbReference type="GO" id="GO:0010468">
    <property type="term" value="P:regulation of gene expression"/>
    <property type="evidence" value="ECO:0007669"/>
    <property type="project" value="TreeGrafter"/>
</dbReference>
<dbReference type="CDD" id="cd00593">
    <property type="entry name" value="RIBOc"/>
    <property type="match status" value="1"/>
</dbReference>
<accession>A0A9D1FMQ7</accession>
<dbReference type="GO" id="GO:0006397">
    <property type="term" value="P:mRNA processing"/>
    <property type="evidence" value="ECO:0007669"/>
    <property type="project" value="UniProtKB-UniRule"/>
</dbReference>
<dbReference type="GO" id="GO:0046872">
    <property type="term" value="F:metal ion binding"/>
    <property type="evidence" value="ECO:0007669"/>
    <property type="project" value="UniProtKB-KW"/>
</dbReference>
<comment type="similarity">
    <text evidence="3">Belongs to the ribonuclease III family.</text>
</comment>
<feature type="domain" description="DRBM" evidence="16">
    <location>
        <begin position="161"/>
        <end position="230"/>
    </location>
</feature>
<comment type="function">
    <text evidence="15">Digests double-stranded RNA. Involved in the processing of primary rRNA transcript to yield the immediate precursors to the large and small rRNAs (23S and 16S). Processes some mRNAs, and tRNAs when they are encoded in the rRNA operon. Processes pre-crRNA and tracrRNA of type II CRISPR loci if present in the organism.</text>
</comment>
<reference evidence="18" key="1">
    <citation type="submission" date="2020-10" db="EMBL/GenBank/DDBJ databases">
        <authorList>
            <person name="Gilroy R."/>
        </authorList>
    </citation>
    <scope>NUCLEOTIDE SEQUENCE</scope>
    <source>
        <strain evidence="18">CHK199-13235</strain>
    </source>
</reference>
<dbReference type="InterPro" id="IPR011907">
    <property type="entry name" value="RNase_III"/>
</dbReference>
<dbReference type="SUPFAM" id="SSF69065">
    <property type="entry name" value="RNase III domain-like"/>
    <property type="match status" value="1"/>
</dbReference>
<dbReference type="Gene3D" id="3.30.160.20">
    <property type="match status" value="1"/>
</dbReference>
<evidence type="ECO:0000313" key="18">
    <source>
        <dbReference type="EMBL" id="HIS76517.1"/>
    </source>
</evidence>
<dbReference type="AlphaFoldDB" id="A0A9D1FMQ7"/>
<dbReference type="HAMAP" id="MF_00104">
    <property type="entry name" value="RNase_III"/>
    <property type="match status" value="1"/>
</dbReference>
<organism evidence="18 19">
    <name type="scientific">Candidatus Merdivicinus excrementipullorum</name>
    <dbReference type="NCBI Taxonomy" id="2840867"/>
    <lineage>
        <taxon>Bacteria</taxon>
        <taxon>Bacillati</taxon>
        <taxon>Bacillota</taxon>
        <taxon>Clostridia</taxon>
        <taxon>Eubacteriales</taxon>
        <taxon>Oscillospiraceae</taxon>
        <taxon>Oscillospiraceae incertae sedis</taxon>
        <taxon>Candidatus Merdivicinus</taxon>
    </lineage>
</organism>
<dbReference type="GO" id="GO:0005737">
    <property type="term" value="C:cytoplasm"/>
    <property type="evidence" value="ECO:0007669"/>
    <property type="project" value="UniProtKB-SubCell"/>
</dbReference>
<reference evidence="18" key="2">
    <citation type="journal article" date="2021" name="PeerJ">
        <title>Extensive microbial diversity within the chicken gut microbiome revealed by metagenomics and culture.</title>
        <authorList>
            <person name="Gilroy R."/>
            <person name="Ravi A."/>
            <person name="Getino M."/>
            <person name="Pursley I."/>
            <person name="Horton D.L."/>
            <person name="Alikhan N.F."/>
            <person name="Baker D."/>
            <person name="Gharbi K."/>
            <person name="Hall N."/>
            <person name="Watson M."/>
            <person name="Adriaenssens E.M."/>
            <person name="Foster-Nyarko E."/>
            <person name="Jarju S."/>
            <person name="Secka A."/>
            <person name="Antonio M."/>
            <person name="Oren A."/>
            <person name="Chaudhuri R.R."/>
            <person name="La Ragione R."/>
            <person name="Hildebrand F."/>
            <person name="Pallen M.J."/>
        </authorList>
    </citation>
    <scope>NUCLEOTIDE SEQUENCE</scope>
    <source>
        <strain evidence="18">CHK199-13235</strain>
    </source>
</reference>
<dbReference type="EC" id="3.1.26.3" evidence="15"/>
<dbReference type="Gene3D" id="1.10.1520.10">
    <property type="entry name" value="Ribonuclease III domain"/>
    <property type="match status" value="1"/>
</dbReference>
<evidence type="ECO:0000313" key="19">
    <source>
        <dbReference type="Proteomes" id="UP000824002"/>
    </source>
</evidence>
<name>A0A9D1FMQ7_9FIRM</name>
<evidence type="ECO:0000256" key="7">
    <source>
        <dbReference type="ARBA" id="ARBA00022664"/>
    </source>
</evidence>
<evidence type="ECO:0000256" key="10">
    <source>
        <dbReference type="ARBA" id="ARBA00022723"/>
    </source>
</evidence>
<evidence type="ECO:0000256" key="2">
    <source>
        <dbReference type="ARBA" id="ARBA00004496"/>
    </source>
</evidence>
<evidence type="ECO:0000256" key="15">
    <source>
        <dbReference type="HAMAP-Rule" id="MF_00104"/>
    </source>
</evidence>
<keyword evidence="14 15" id="KW-0694">RNA-binding</keyword>
<evidence type="ECO:0000256" key="14">
    <source>
        <dbReference type="ARBA" id="ARBA00022884"/>
    </source>
</evidence>
<keyword evidence="5 15" id="KW-0963">Cytoplasm</keyword>
<dbReference type="EMBL" id="DVJP01000045">
    <property type="protein sequence ID" value="HIS76517.1"/>
    <property type="molecule type" value="Genomic_DNA"/>
</dbReference>
<comment type="catalytic activity">
    <reaction evidence="1 15">
        <text>Endonucleolytic cleavage to 5'-phosphomonoester.</text>
        <dbReference type="EC" id="3.1.26.3"/>
    </reaction>
</comment>
<evidence type="ECO:0000256" key="6">
    <source>
        <dbReference type="ARBA" id="ARBA00022552"/>
    </source>
</evidence>
<dbReference type="InterPro" id="IPR036389">
    <property type="entry name" value="RNase_III_sf"/>
</dbReference>
<comment type="cofactor">
    <cofactor evidence="15">
        <name>Mg(2+)</name>
        <dbReference type="ChEBI" id="CHEBI:18420"/>
    </cofactor>
</comment>
<dbReference type="Pfam" id="PF00035">
    <property type="entry name" value="dsrm"/>
    <property type="match status" value="1"/>
</dbReference>
<dbReference type="Pfam" id="PF14622">
    <property type="entry name" value="Ribonucleas_3_3"/>
    <property type="match status" value="1"/>
</dbReference>
<evidence type="ECO:0000256" key="3">
    <source>
        <dbReference type="ARBA" id="ARBA00010183"/>
    </source>
</evidence>
<keyword evidence="10 15" id="KW-0479">Metal-binding</keyword>
<evidence type="ECO:0000259" key="17">
    <source>
        <dbReference type="PROSITE" id="PS50142"/>
    </source>
</evidence>
<keyword evidence="11 15" id="KW-0255">Endonuclease</keyword>
<dbReference type="GO" id="GO:0019843">
    <property type="term" value="F:rRNA binding"/>
    <property type="evidence" value="ECO:0007669"/>
    <property type="project" value="UniProtKB-KW"/>
</dbReference>
<feature type="domain" description="RNase III" evidence="17">
    <location>
        <begin position="7"/>
        <end position="135"/>
    </location>
</feature>
<feature type="active site" evidence="15">
    <location>
        <position position="124"/>
    </location>
</feature>
<dbReference type="Proteomes" id="UP000824002">
    <property type="component" value="Unassembled WGS sequence"/>
</dbReference>
<keyword evidence="7 15" id="KW-0507">mRNA processing</keyword>
<dbReference type="SMART" id="SM00358">
    <property type="entry name" value="DSRM"/>
    <property type="match status" value="1"/>
</dbReference>
<dbReference type="PROSITE" id="PS50137">
    <property type="entry name" value="DS_RBD"/>
    <property type="match status" value="1"/>
</dbReference>
<dbReference type="PANTHER" id="PTHR11207:SF0">
    <property type="entry name" value="RIBONUCLEASE 3"/>
    <property type="match status" value="1"/>
</dbReference>
<dbReference type="GO" id="GO:0042802">
    <property type="term" value="F:identical protein binding"/>
    <property type="evidence" value="ECO:0007669"/>
    <property type="project" value="UniProtKB-ARBA"/>
</dbReference>
<proteinExistence type="inferred from homology"/>
<evidence type="ECO:0000256" key="12">
    <source>
        <dbReference type="ARBA" id="ARBA00022801"/>
    </source>
</evidence>
<feature type="binding site" evidence="15">
    <location>
        <position position="124"/>
    </location>
    <ligand>
        <name>Mg(2+)</name>
        <dbReference type="ChEBI" id="CHEBI:18420"/>
    </ligand>
</feature>
<comment type="caution">
    <text evidence="18">The sequence shown here is derived from an EMBL/GenBank/DDBJ whole genome shotgun (WGS) entry which is preliminary data.</text>
</comment>
<keyword evidence="9 15" id="KW-0540">Nuclease</keyword>
<dbReference type="InterPro" id="IPR014720">
    <property type="entry name" value="dsRBD_dom"/>
</dbReference>
<keyword evidence="12 15" id="KW-0378">Hydrolase</keyword>
<evidence type="ECO:0000256" key="11">
    <source>
        <dbReference type="ARBA" id="ARBA00022759"/>
    </source>
</evidence>
<dbReference type="PROSITE" id="PS00517">
    <property type="entry name" value="RNASE_3_1"/>
    <property type="match status" value="1"/>
</dbReference>
<keyword evidence="6 15" id="KW-0698">rRNA processing</keyword>
<keyword evidence="13 15" id="KW-0460">Magnesium</keyword>
<sequence>MLSTEKLEELQQKIGYTFRNDQLLLQALTHSSYANEGKKHGKNNERLEFLGDSVLSVIVARHLFLTYRDLPEGELTNLRASLVCEKALDVFAAQFGLGEYLLLGKGEEMNGGRERPSILADAFEALLAAIYLDGGYEAAQKFVLGFIPEHLDVKKKAKLSDYKTPLQEIVQQNKEERIEYVLVDEQGPDHAKTFTVEVLLNSNIIGRGQGRSKKQAEQNAAHEALKLMGYYQED</sequence>
<feature type="active site" evidence="15">
    <location>
        <position position="52"/>
    </location>
</feature>
<dbReference type="SUPFAM" id="SSF54768">
    <property type="entry name" value="dsRNA-binding domain-like"/>
    <property type="match status" value="1"/>
</dbReference>
<dbReference type="NCBIfam" id="TIGR02191">
    <property type="entry name" value="RNaseIII"/>
    <property type="match status" value="1"/>
</dbReference>
<keyword evidence="15" id="KW-0699">rRNA-binding</keyword>
<feature type="binding site" evidence="15">
    <location>
        <position position="121"/>
    </location>
    <ligand>
        <name>Mg(2+)</name>
        <dbReference type="ChEBI" id="CHEBI:18420"/>
    </ligand>
</feature>
<keyword evidence="8 15" id="KW-0819">tRNA processing</keyword>
<dbReference type="InterPro" id="IPR000999">
    <property type="entry name" value="RNase_III_dom"/>
</dbReference>
<evidence type="ECO:0000256" key="4">
    <source>
        <dbReference type="ARBA" id="ARBA00011738"/>
    </source>
</evidence>
<dbReference type="PANTHER" id="PTHR11207">
    <property type="entry name" value="RIBONUCLEASE III"/>
    <property type="match status" value="1"/>
</dbReference>
<gene>
    <name evidence="15" type="primary">rnc</name>
    <name evidence="18" type="ORF">IAB51_06865</name>
</gene>
<dbReference type="GO" id="GO:0008033">
    <property type="term" value="P:tRNA processing"/>
    <property type="evidence" value="ECO:0007669"/>
    <property type="project" value="UniProtKB-KW"/>
</dbReference>
<evidence type="ECO:0000256" key="5">
    <source>
        <dbReference type="ARBA" id="ARBA00022490"/>
    </source>
</evidence>
<dbReference type="CDD" id="cd10845">
    <property type="entry name" value="DSRM_RNAse_III_family"/>
    <property type="match status" value="1"/>
</dbReference>
<comment type="subunit">
    <text evidence="4 15">Homodimer.</text>
</comment>
<dbReference type="GO" id="GO:0003725">
    <property type="term" value="F:double-stranded RNA binding"/>
    <property type="evidence" value="ECO:0007669"/>
    <property type="project" value="TreeGrafter"/>
</dbReference>
<feature type="binding site" evidence="15">
    <location>
        <position position="48"/>
    </location>
    <ligand>
        <name>Mg(2+)</name>
        <dbReference type="ChEBI" id="CHEBI:18420"/>
    </ligand>
</feature>
<dbReference type="PROSITE" id="PS50142">
    <property type="entry name" value="RNASE_3_2"/>
    <property type="match status" value="1"/>
</dbReference>
<dbReference type="GO" id="GO:0004525">
    <property type="term" value="F:ribonuclease III activity"/>
    <property type="evidence" value="ECO:0007669"/>
    <property type="project" value="UniProtKB-UniRule"/>
</dbReference>